<dbReference type="Proteomes" id="UP000285324">
    <property type="component" value="Unassembled WGS sequence"/>
</dbReference>
<comment type="caution">
    <text evidence="1">The sequence shown here is derived from an EMBL/GenBank/DDBJ whole genome shotgun (WGS) entry which is preliminary data.</text>
</comment>
<dbReference type="EMBL" id="QVXO01000051">
    <property type="protein sequence ID" value="RPJ88958.1"/>
    <property type="molecule type" value="Genomic_DNA"/>
</dbReference>
<gene>
    <name evidence="1" type="ORF">DY367_25170</name>
</gene>
<proteinExistence type="predicted"/>
<reference evidence="1 2" key="1">
    <citation type="submission" date="2018-08" db="EMBL/GenBank/DDBJ databases">
        <title>Achromobacter xylosoxidans Genome sequencing and assembly.</title>
        <authorList>
            <person name="Wang R."/>
            <person name="Rensing C."/>
            <person name="Li Y."/>
        </authorList>
    </citation>
    <scope>NUCLEOTIDE SEQUENCE [LARGE SCALE GENOMIC DNA]</scope>
    <source>
        <strain evidence="1 2">GD003A</strain>
    </source>
</reference>
<evidence type="ECO:0000313" key="1">
    <source>
        <dbReference type="EMBL" id="RPJ88958.1"/>
    </source>
</evidence>
<dbReference type="AlphaFoldDB" id="A0A424W6Z3"/>
<name>A0A424W6Z3_ALCXX</name>
<evidence type="ECO:0000313" key="2">
    <source>
        <dbReference type="Proteomes" id="UP000285324"/>
    </source>
</evidence>
<accession>A0A424W6Z3</accession>
<protein>
    <recommendedName>
        <fullName evidence="3">Preprotein translocase subunit SecD</fullName>
    </recommendedName>
</protein>
<dbReference type="RefSeq" id="WP_118933939.1">
    <property type="nucleotide sequence ID" value="NZ_CP061008.1"/>
</dbReference>
<sequence>MKASDVLPDGRDLGQFNGVAVRKGTVGAFLANARVCLDPQAPAQAVADARRDIQEALPALNALGLFEVLQVRDPALRAWLLEMGAAAS</sequence>
<dbReference type="OrthoDB" id="1453999at2"/>
<evidence type="ECO:0008006" key="3">
    <source>
        <dbReference type="Google" id="ProtNLM"/>
    </source>
</evidence>
<organism evidence="1 2">
    <name type="scientific">Alcaligenes xylosoxydans xylosoxydans</name>
    <name type="common">Achromobacter xylosoxidans</name>
    <dbReference type="NCBI Taxonomy" id="85698"/>
    <lineage>
        <taxon>Bacteria</taxon>
        <taxon>Pseudomonadati</taxon>
        <taxon>Pseudomonadota</taxon>
        <taxon>Betaproteobacteria</taxon>
        <taxon>Burkholderiales</taxon>
        <taxon>Alcaligenaceae</taxon>
        <taxon>Achromobacter</taxon>
    </lineage>
</organism>